<protein>
    <recommendedName>
        <fullName evidence="3">Reverse transcriptase domain-containing protein</fullName>
    </recommendedName>
</protein>
<dbReference type="Gene3D" id="3.30.70.270">
    <property type="match status" value="1"/>
</dbReference>
<name>A0A388JQ52_CHABU</name>
<organism evidence="4 5">
    <name type="scientific">Chara braunii</name>
    <name type="common">Braun's stonewort</name>
    <dbReference type="NCBI Taxonomy" id="69332"/>
    <lineage>
        <taxon>Eukaryota</taxon>
        <taxon>Viridiplantae</taxon>
        <taxon>Streptophyta</taxon>
        <taxon>Charophyceae</taxon>
        <taxon>Charales</taxon>
        <taxon>Characeae</taxon>
        <taxon>Chara</taxon>
    </lineage>
</organism>
<keyword evidence="2" id="KW-1133">Transmembrane helix</keyword>
<reference evidence="4 5" key="1">
    <citation type="journal article" date="2018" name="Cell">
        <title>The Chara Genome: Secondary Complexity and Implications for Plant Terrestrialization.</title>
        <authorList>
            <person name="Nishiyama T."/>
            <person name="Sakayama H."/>
            <person name="Vries J.D."/>
            <person name="Buschmann H."/>
            <person name="Saint-Marcoux D."/>
            <person name="Ullrich K.K."/>
            <person name="Haas F.B."/>
            <person name="Vanderstraeten L."/>
            <person name="Becker D."/>
            <person name="Lang D."/>
            <person name="Vosolsobe S."/>
            <person name="Rombauts S."/>
            <person name="Wilhelmsson P.K.I."/>
            <person name="Janitza P."/>
            <person name="Kern R."/>
            <person name="Heyl A."/>
            <person name="Rumpler F."/>
            <person name="Villalobos L.I.A.C."/>
            <person name="Clay J.M."/>
            <person name="Skokan R."/>
            <person name="Toyoda A."/>
            <person name="Suzuki Y."/>
            <person name="Kagoshima H."/>
            <person name="Schijlen E."/>
            <person name="Tajeshwar N."/>
            <person name="Catarino B."/>
            <person name="Hetherington A.J."/>
            <person name="Saltykova A."/>
            <person name="Bonnot C."/>
            <person name="Breuninger H."/>
            <person name="Symeonidi A."/>
            <person name="Radhakrishnan G.V."/>
            <person name="Van Nieuwerburgh F."/>
            <person name="Deforce D."/>
            <person name="Chang C."/>
            <person name="Karol K.G."/>
            <person name="Hedrich R."/>
            <person name="Ulvskov P."/>
            <person name="Glockner G."/>
            <person name="Delwiche C.F."/>
            <person name="Petrasek J."/>
            <person name="Van de Peer Y."/>
            <person name="Friml J."/>
            <person name="Beilby M."/>
            <person name="Dolan L."/>
            <person name="Kohara Y."/>
            <person name="Sugano S."/>
            <person name="Fujiyama A."/>
            <person name="Delaux P.-M."/>
            <person name="Quint M."/>
            <person name="TheiBen G."/>
            <person name="Hagemann M."/>
            <person name="Harholt J."/>
            <person name="Dunand C."/>
            <person name="Zachgo S."/>
            <person name="Langdale J."/>
            <person name="Maumus F."/>
            <person name="Straeten D.V.D."/>
            <person name="Gould S.B."/>
            <person name="Rensing S.A."/>
        </authorList>
    </citation>
    <scope>NUCLEOTIDE SEQUENCE [LARGE SCALE GENOMIC DNA]</scope>
    <source>
        <strain evidence="4 5">S276</strain>
    </source>
</reference>
<evidence type="ECO:0000259" key="3">
    <source>
        <dbReference type="Pfam" id="PF00078"/>
    </source>
</evidence>
<gene>
    <name evidence="4" type="ORF">CBR_g66740</name>
</gene>
<dbReference type="PANTHER" id="PTHR24559">
    <property type="entry name" value="TRANSPOSON TY3-I GAG-POL POLYPROTEIN"/>
    <property type="match status" value="1"/>
</dbReference>
<evidence type="ECO:0000256" key="2">
    <source>
        <dbReference type="SAM" id="Phobius"/>
    </source>
</evidence>
<evidence type="ECO:0000256" key="1">
    <source>
        <dbReference type="SAM" id="MobiDB-lite"/>
    </source>
</evidence>
<feature type="region of interest" description="Disordered" evidence="1">
    <location>
        <begin position="795"/>
        <end position="819"/>
    </location>
</feature>
<dbReference type="InterPro" id="IPR000477">
    <property type="entry name" value="RT_dom"/>
</dbReference>
<keyword evidence="5" id="KW-1185">Reference proteome</keyword>
<feature type="compositionally biased region" description="Basic and acidic residues" evidence="1">
    <location>
        <begin position="585"/>
        <end position="594"/>
    </location>
</feature>
<feature type="compositionally biased region" description="Basic residues" evidence="1">
    <location>
        <begin position="595"/>
        <end position="607"/>
    </location>
</feature>
<dbReference type="InterPro" id="IPR043128">
    <property type="entry name" value="Rev_trsase/Diguanyl_cyclase"/>
</dbReference>
<feature type="compositionally biased region" description="Polar residues" evidence="1">
    <location>
        <begin position="924"/>
        <end position="947"/>
    </location>
</feature>
<dbReference type="PANTHER" id="PTHR24559:SF436">
    <property type="entry name" value="RNA-DIRECTED DNA POLYMERASE HOMOLOG"/>
    <property type="match status" value="1"/>
</dbReference>
<feature type="region of interest" description="Disordered" evidence="1">
    <location>
        <begin position="277"/>
        <end position="301"/>
    </location>
</feature>
<dbReference type="Gramene" id="GBG59934">
    <property type="protein sequence ID" value="GBG59934"/>
    <property type="gene ID" value="CBR_g66740"/>
</dbReference>
<feature type="compositionally biased region" description="Basic and acidic residues" evidence="1">
    <location>
        <begin position="798"/>
        <end position="808"/>
    </location>
</feature>
<accession>A0A388JQ52</accession>
<keyword evidence="2" id="KW-0812">Transmembrane</keyword>
<dbReference type="Pfam" id="PF00078">
    <property type="entry name" value="RVT_1"/>
    <property type="match status" value="1"/>
</dbReference>
<dbReference type="Proteomes" id="UP000265515">
    <property type="component" value="Unassembled WGS sequence"/>
</dbReference>
<feature type="region of interest" description="Disordered" evidence="1">
    <location>
        <begin position="920"/>
        <end position="1065"/>
    </location>
</feature>
<feature type="transmembrane region" description="Helical" evidence="2">
    <location>
        <begin position="470"/>
        <end position="487"/>
    </location>
</feature>
<dbReference type="InterPro" id="IPR043502">
    <property type="entry name" value="DNA/RNA_pol_sf"/>
</dbReference>
<evidence type="ECO:0000313" key="5">
    <source>
        <dbReference type="Proteomes" id="UP000265515"/>
    </source>
</evidence>
<dbReference type="EMBL" id="BFEA01000007">
    <property type="protein sequence ID" value="GBG59934.1"/>
    <property type="molecule type" value="Genomic_DNA"/>
</dbReference>
<feature type="region of interest" description="Disordered" evidence="1">
    <location>
        <begin position="585"/>
        <end position="618"/>
    </location>
</feature>
<feature type="compositionally biased region" description="Low complexity" evidence="1">
    <location>
        <begin position="998"/>
        <end position="1022"/>
    </location>
</feature>
<dbReference type="InterPro" id="IPR053134">
    <property type="entry name" value="RNA-dir_DNA_polymerase"/>
</dbReference>
<proteinExistence type="predicted"/>
<comment type="caution">
    <text evidence="4">The sequence shown here is derived from an EMBL/GenBank/DDBJ whole genome shotgun (WGS) entry which is preliminary data.</text>
</comment>
<evidence type="ECO:0000313" key="4">
    <source>
        <dbReference type="EMBL" id="GBG59934.1"/>
    </source>
</evidence>
<sequence>MRKARLGSRLQELGKLEALDESTLDPAMQALRNSLMCVAETQVVQQEVLAELVAGQKRILVALQAPRPVMRQPRFGVAPPSGAGPSVTPSPVGPSFSPMFGMPPPGGYVATSGRVLSVSVVSSTTVVTTVPLSSQAEAQTLEEFVRFVYNRWHDPQGAQKAIDTINSPGAKRYKNVRELTDTVERLLVVPGVRYDQQVLTAYLRCLPSEVRTKLVDEAYVEQHNFTSCSKKALDIEAKLGSAHQSQGDGRKKRLPQNWKKKGQLMFVDHDGQTTEIDEFPNLGDETEHDGAGETSDGGVVAPIKEKARGTAKKKHAMNMIFHDYLDKFIVVYLDDILIVSGTVEDHIEHLKIVLGLLRQHQYKVIFEKCEFDCSKILYLGHEISAEGLRPDDAKVASMGLVLFGSSDIMKRLVHIMHDENDSHTITITASERALSQSCNRVPSSVVCNFILLQMVCIIIFFAISRTSWSVISMLLLVVLLILRQWILSRAFCPDDLEYLDRPALYFHLGVDSPNAGYADINNPVLEPSPLGILSPPVDHPGHGFDGGTASYQNAAPVQDALASGTAHSSHSVPLMSASEYYSHQRLERVRESRPRRTAGHSTKRRRITHPDPDIGSTITSGVRSQFAVTPDGDPGDVQGSTRVHIRALRRRIRKNRKFSHGIAKSANRAHSWEFPISNGAPGWSPYSSEELRNVCDPLRQRRFAHSVAHHTSKVFQLHSPSAPSSARKVVLTPAGGPGMTATPAVTGDPHYQAEDAEETVIKQKRTQQEKEAEGIRGPCGPQYVSEIDVLTKKLTPKHPAEKDGKQVADRSSGLEGQLADDVDSYGRGWYTNVLYEPRRPMRRLDSSPQSPTTLLPDSGEEFVYYCPLYKSDPNALSLSYGSASSCGEEGGSGSLRSNLGGSLSHAEIFLKDMLRWDGEDESSSHSARWSQHQLRQYPSPQSCNMSASPGEDGQNHLTLPGIDSGSEMDGLHPDEQHTWATRYSPSPLGRAPSSGPILSNRPQSQSSSAPRASSPLRRASSPHMRVQSPRGQSPSPLARAVLSRSPGGSGTRLPPKAKVSAAGMDRSRLWTYSPTVQGGEQASRSSAVPCQGANVAEKEEDSVGESPKPSWWKPPAKPSLDFVMKSLNPPPIRIRLADSLGSAVVDPPELAADFRLSPSQRTQDVDESVGFEVRSCLGGQTPVCSTLSTPHHTAIARNSHMSGFTFPMRERKQGSAPAVPLGHEVHSQSIQAKKSRLAHEHGHIEESILIMDQLVGRDSEVPLSAQGWRTCQPVKEGLVEDSTQPLFLPACKKRGKEALCG</sequence>
<keyword evidence="2" id="KW-0472">Membrane</keyword>
<dbReference type="SUPFAM" id="SSF56672">
    <property type="entry name" value="DNA/RNA polymerases"/>
    <property type="match status" value="1"/>
</dbReference>
<feature type="transmembrane region" description="Helical" evidence="2">
    <location>
        <begin position="441"/>
        <end position="463"/>
    </location>
</feature>
<feature type="domain" description="Reverse transcriptase" evidence="3">
    <location>
        <begin position="316"/>
        <end position="383"/>
    </location>
</feature>